<gene>
    <name evidence="4" type="ORF">PQU94_07725</name>
</gene>
<evidence type="ECO:0000259" key="3">
    <source>
        <dbReference type="Pfam" id="PF12971"/>
    </source>
</evidence>
<name>A0ABT5IDA7_9CAUL</name>
<feature type="chain" id="PRO_5046507951" evidence="2">
    <location>
        <begin position="29"/>
        <end position="86"/>
    </location>
</feature>
<evidence type="ECO:0000313" key="4">
    <source>
        <dbReference type="EMBL" id="MDC7694170.1"/>
    </source>
</evidence>
<feature type="signal peptide" evidence="2">
    <location>
        <begin position="1"/>
        <end position="28"/>
    </location>
</feature>
<protein>
    <submittedName>
        <fullName evidence="4">Alpha-N-acetylglucosaminidase N-terminal domain-containing protein</fullName>
    </submittedName>
</protein>
<dbReference type="InterPro" id="IPR006311">
    <property type="entry name" value="TAT_signal"/>
</dbReference>
<keyword evidence="2" id="KW-0732">Signal</keyword>
<keyword evidence="1" id="KW-0378">Hydrolase</keyword>
<proteinExistence type="predicted"/>
<dbReference type="Proteomes" id="UP001216595">
    <property type="component" value="Unassembled WGS sequence"/>
</dbReference>
<dbReference type="Pfam" id="PF12971">
    <property type="entry name" value="NAGLU_N"/>
    <property type="match status" value="1"/>
</dbReference>
<organism evidence="4 5">
    <name type="scientific">Asticcacaulis currens</name>
    <dbReference type="NCBI Taxonomy" id="2984210"/>
    <lineage>
        <taxon>Bacteria</taxon>
        <taxon>Pseudomonadati</taxon>
        <taxon>Pseudomonadota</taxon>
        <taxon>Alphaproteobacteria</taxon>
        <taxon>Caulobacterales</taxon>
        <taxon>Caulobacteraceae</taxon>
        <taxon>Asticcacaulis</taxon>
    </lineage>
</organism>
<dbReference type="PROSITE" id="PS51318">
    <property type="entry name" value="TAT"/>
    <property type="match status" value="1"/>
</dbReference>
<evidence type="ECO:0000256" key="1">
    <source>
        <dbReference type="ARBA" id="ARBA00022801"/>
    </source>
</evidence>
<dbReference type="RefSeq" id="WP_272740892.1">
    <property type="nucleotide sequence ID" value="NZ_JAQQKW010000004.1"/>
</dbReference>
<evidence type="ECO:0000313" key="5">
    <source>
        <dbReference type="Proteomes" id="UP001216595"/>
    </source>
</evidence>
<comment type="caution">
    <text evidence="4">The sequence shown here is derived from an EMBL/GenBank/DDBJ whole genome shotgun (WGS) entry which is preliminary data.</text>
</comment>
<dbReference type="InterPro" id="IPR024240">
    <property type="entry name" value="NAGLU_N"/>
</dbReference>
<reference evidence="4 5" key="1">
    <citation type="submission" date="2023-01" db="EMBL/GenBank/DDBJ databases">
        <title>Novel species of the genus Asticcacaulis isolated from rivers.</title>
        <authorList>
            <person name="Lu H."/>
        </authorList>
    </citation>
    <scope>NUCLEOTIDE SEQUENCE [LARGE SCALE GENOMIC DNA]</scope>
    <source>
        <strain evidence="4 5">DXS10W</strain>
    </source>
</reference>
<feature type="domain" description="Alpha-N-acetylglucosaminidase N-terminal" evidence="3">
    <location>
        <begin position="34"/>
        <end position="85"/>
    </location>
</feature>
<dbReference type="EMBL" id="JAQQKW010000004">
    <property type="protein sequence ID" value="MDC7694170.1"/>
    <property type="molecule type" value="Genomic_DNA"/>
</dbReference>
<accession>A0ABT5IDA7</accession>
<keyword evidence="5" id="KW-1185">Reference proteome</keyword>
<dbReference type="Gene3D" id="3.30.379.10">
    <property type="entry name" value="Chitobiase/beta-hexosaminidase domain 2-like"/>
    <property type="match status" value="1"/>
</dbReference>
<evidence type="ECO:0000256" key="2">
    <source>
        <dbReference type="SAM" id="SignalP"/>
    </source>
</evidence>
<dbReference type="InterPro" id="IPR029018">
    <property type="entry name" value="Hex-like_dom2"/>
</dbReference>
<sequence length="86" mass="8784">MPALSRRTFLSTSIATATTLGLAPALHAATAPSAAQAVLKRFLGRDAARIRLSLDPSGALPWYATTTTGGQVTIRGNSPVALTHGA</sequence>